<evidence type="ECO:0000313" key="1">
    <source>
        <dbReference type="EMBL" id="PFH52242.1"/>
    </source>
</evidence>
<gene>
    <name evidence="1" type="ORF">AMATHDRAFT_74306</name>
</gene>
<protein>
    <recommendedName>
        <fullName evidence="3">TatD DNase family Scn1</fullName>
    </recommendedName>
</protein>
<dbReference type="AlphaFoldDB" id="A0A2A9NWY6"/>
<keyword evidence="2" id="KW-1185">Reference proteome</keyword>
<evidence type="ECO:0008006" key="3">
    <source>
        <dbReference type="Google" id="ProtNLM"/>
    </source>
</evidence>
<evidence type="ECO:0000313" key="2">
    <source>
        <dbReference type="Proteomes" id="UP000242287"/>
    </source>
</evidence>
<dbReference type="EMBL" id="KZ301980">
    <property type="protein sequence ID" value="PFH52242.1"/>
    <property type="molecule type" value="Genomic_DNA"/>
</dbReference>
<dbReference type="PANTHER" id="PTHR47345:SF1">
    <property type="entry name" value="CUT9-INTERACTING PROTEIN SCN1"/>
    <property type="match status" value="1"/>
</dbReference>
<name>A0A2A9NWY6_9AGAR</name>
<proteinExistence type="predicted"/>
<dbReference type="Pfam" id="PF01026">
    <property type="entry name" value="TatD_DNase"/>
    <property type="match status" value="1"/>
</dbReference>
<reference evidence="1 2" key="1">
    <citation type="submission" date="2014-02" db="EMBL/GenBank/DDBJ databases">
        <title>Transposable element dynamics among asymbiotic and ectomycorrhizal Amanita fungi.</title>
        <authorList>
            <consortium name="DOE Joint Genome Institute"/>
            <person name="Hess J."/>
            <person name="Skrede I."/>
            <person name="Wolfe B."/>
            <person name="LaButti K."/>
            <person name="Ohm R.A."/>
            <person name="Grigoriev I.V."/>
            <person name="Pringle A."/>
        </authorList>
    </citation>
    <scope>NUCLEOTIDE SEQUENCE [LARGE SCALE GENOMIC DNA]</scope>
    <source>
        <strain evidence="1 2">SKay4041</strain>
    </source>
</reference>
<dbReference type="InterPro" id="IPR032466">
    <property type="entry name" value="Metal_Hydrolase"/>
</dbReference>
<dbReference type="OrthoDB" id="413993at2759"/>
<accession>A0A2A9NWY6</accession>
<dbReference type="GO" id="GO:0016788">
    <property type="term" value="F:hydrolase activity, acting on ester bonds"/>
    <property type="evidence" value="ECO:0007669"/>
    <property type="project" value="InterPro"/>
</dbReference>
<organism evidence="1 2">
    <name type="scientific">Amanita thiersii Skay4041</name>
    <dbReference type="NCBI Taxonomy" id="703135"/>
    <lineage>
        <taxon>Eukaryota</taxon>
        <taxon>Fungi</taxon>
        <taxon>Dikarya</taxon>
        <taxon>Basidiomycota</taxon>
        <taxon>Agaricomycotina</taxon>
        <taxon>Agaricomycetes</taxon>
        <taxon>Agaricomycetidae</taxon>
        <taxon>Agaricales</taxon>
        <taxon>Pluteineae</taxon>
        <taxon>Amanitaceae</taxon>
        <taxon>Amanita</taxon>
    </lineage>
</organism>
<sequence>MSSQVVEHVTDVHCHPTDAPVISVEAMQSLQITICAMATRPSDQTRVRDLAIRYPSKVIPSFGYHPWFSHYISLLDSSVSKESHYRSLFLSNQSENQVLFNHLLQHLPDPIPLEQIISELRNNLIAFPNAMLGEVGLDRVFRIPVDYFASPRKLTPFTIPLKHQLAVIEAQLRLAVEMGRNVSFHSVKSQQATITLLADMRKKYGERWDAINVDIHSCTMSSETWRAIEKAHPNVFMSVSTVINGRNRNLQSLIAACSPNRIMVESDYNNVEMTTPNTWEILLLVANVKGWHIEQEWLQQLPLNEWGAVRRLEANWIKFGRGVHVAKRQTETPPTNRDIL</sequence>
<dbReference type="PANTHER" id="PTHR47345">
    <property type="entry name" value="CUT9-INTERACTING PROTEIN SCN1"/>
    <property type="match status" value="1"/>
</dbReference>
<dbReference type="InterPro" id="IPR001130">
    <property type="entry name" value="TatD-like"/>
</dbReference>
<dbReference type="Gene3D" id="3.20.20.140">
    <property type="entry name" value="Metal-dependent hydrolases"/>
    <property type="match status" value="1"/>
</dbReference>
<dbReference type="InterPro" id="IPR053044">
    <property type="entry name" value="Metallo-hydrolase/TatD-type"/>
</dbReference>
<dbReference type="Proteomes" id="UP000242287">
    <property type="component" value="Unassembled WGS sequence"/>
</dbReference>
<dbReference type="STRING" id="703135.A0A2A9NWY6"/>
<dbReference type="SUPFAM" id="SSF51556">
    <property type="entry name" value="Metallo-dependent hydrolases"/>
    <property type="match status" value="1"/>
</dbReference>